<dbReference type="Proteomes" id="UP000565521">
    <property type="component" value="Unassembled WGS sequence"/>
</dbReference>
<reference evidence="1 2" key="1">
    <citation type="submission" date="2020-05" db="EMBL/GenBank/DDBJ databases">
        <title>Hymenobacter terrestris sp. nov. and Hymenobacter lapidiphilus sp. nov., isolated from regoliths in Antarctica.</title>
        <authorList>
            <person name="Sedlacek I."/>
            <person name="Pantucek R."/>
            <person name="Zeman M."/>
            <person name="Holochova P."/>
            <person name="Kralova S."/>
            <person name="Stankova E."/>
            <person name="Sedo O."/>
            <person name="Micenkova L."/>
            <person name="Svec P."/>
            <person name="Gupta V."/>
            <person name="Sood U."/>
            <person name="Korpole U.S."/>
            <person name="Lal R."/>
        </authorList>
    </citation>
    <scope>NUCLEOTIDE SEQUENCE [LARGE SCALE GENOMIC DNA]</scope>
    <source>
        <strain evidence="1 2">P5342</strain>
    </source>
</reference>
<evidence type="ECO:0000313" key="1">
    <source>
        <dbReference type="EMBL" id="NVO31194.1"/>
    </source>
</evidence>
<gene>
    <name evidence="1" type="ORF">HW554_08250</name>
</gene>
<protein>
    <submittedName>
        <fullName evidence="1">Uncharacterized protein</fullName>
    </submittedName>
</protein>
<sequence>MLDPLENADCKRAHYRRIKDEVMKCEEWLDEVSTARTFNIITNDLVDSLEADIKKWRQAIKLYVARP</sequence>
<keyword evidence="2" id="KW-1185">Reference proteome</keyword>
<organism evidence="1 2">
    <name type="scientific">Hymenobacter lapidiphilus</name>
    <dbReference type="NCBI Taxonomy" id="2608003"/>
    <lineage>
        <taxon>Bacteria</taxon>
        <taxon>Pseudomonadati</taxon>
        <taxon>Bacteroidota</taxon>
        <taxon>Cytophagia</taxon>
        <taxon>Cytophagales</taxon>
        <taxon>Hymenobacteraceae</taxon>
        <taxon>Hymenobacter</taxon>
    </lineage>
</organism>
<comment type="caution">
    <text evidence="1">The sequence shown here is derived from an EMBL/GenBank/DDBJ whole genome shotgun (WGS) entry which is preliminary data.</text>
</comment>
<dbReference type="RefSeq" id="WP_176908110.1">
    <property type="nucleotide sequence ID" value="NZ_JABKAU010000012.1"/>
</dbReference>
<accession>A0A7Y7PNR4</accession>
<dbReference type="AlphaFoldDB" id="A0A7Y7PNR4"/>
<evidence type="ECO:0000313" key="2">
    <source>
        <dbReference type="Proteomes" id="UP000565521"/>
    </source>
</evidence>
<dbReference type="EMBL" id="JABKAU010000012">
    <property type="protein sequence ID" value="NVO31194.1"/>
    <property type="molecule type" value="Genomic_DNA"/>
</dbReference>
<name>A0A7Y7PNR4_9BACT</name>
<proteinExistence type="predicted"/>